<dbReference type="OrthoDB" id="9797795at2"/>
<dbReference type="GO" id="GO:0005829">
    <property type="term" value="C:cytosol"/>
    <property type="evidence" value="ECO:0007669"/>
    <property type="project" value="TreeGrafter"/>
</dbReference>
<dbReference type="Gene3D" id="3.40.50.2000">
    <property type="entry name" value="Glycogen Phosphorylase B"/>
    <property type="match status" value="2"/>
</dbReference>
<dbReference type="PANTHER" id="PTHR30160:SF7">
    <property type="entry name" value="ADP-HEPTOSE--LPS HEPTOSYLTRANSFERASE 2"/>
    <property type="match status" value="1"/>
</dbReference>
<dbReference type="RefSeq" id="WP_006799394.1">
    <property type="nucleotide sequence ID" value="NZ_GL891982.1"/>
</dbReference>
<dbReference type="EMBL" id="ADLV01000020">
    <property type="protein sequence ID" value="EGK01718.1"/>
    <property type="molecule type" value="Genomic_DNA"/>
</dbReference>
<keyword evidence="2" id="KW-0808">Transferase</keyword>
<dbReference type="STRING" id="742766.HMPREF9455_01866"/>
<gene>
    <name evidence="3" type="ORF">HMPREF9455_01866</name>
</gene>
<evidence type="ECO:0000256" key="1">
    <source>
        <dbReference type="ARBA" id="ARBA00022676"/>
    </source>
</evidence>
<accession>F5IXP9</accession>
<sequence>MSFKSVVNGKRRAIMRGLTKNIGRSALNRDAHGISDSDIRRVLISRPNSRLGNQLLITPLVQEISNTFPNCKIDLFVRGNISFILFENYECIERIIRLPRKPFKELFKYIKVWFSLERYNYDIVINVDKNSSSGRLSTQFSNARFKFFNDLEEDLLAKYEDYEHMAKFPVYNFRRNLIRLGFTGIDLDNPMPVLNIKLSAAEVATGKEILDSLVDKSKRTISIYTFATGDKCYSKDWWLNAYGRLKAEYGEKYNILEILPIENVSQIDFQAPSYYSRDIREMTAFINNTAVFIGADSGIMHLASAGQTPVIGLFSVTDIEKYKPYNEGSVAIDTNTMDIDDIVAVIDKILGIKG</sequence>
<name>F5IXP9_9BACT</name>
<evidence type="ECO:0008006" key="5">
    <source>
        <dbReference type="Google" id="ProtNLM"/>
    </source>
</evidence>
<dbReference type="eggNOG" id="COG0859">
    <property type="taxonomic scope" value="Bacteria"/>
</dbReference>
<proteinExistence type="predicted"/>
<organism evidence="3 4">
    <name type="scientific">Dysgonomonas gadei ATCC BAA-286</name>
    <dbReference type="NCBI Taxonomy" id="742766"/>
    <lineage>
        <taxon>Bacteria</taxon>
        <taxon>Pseudomonadati</taxon>
        <taxon>Bacteroidota</taxon>
        <taxon>Bacteroidia</taxon>
        <taxon>Bacteroidales</taxon>
        <taxon>Dysgonomonadaceae</taxon>
        <taxon>Dysgonomonas</taxon>
    </lineage>
</organism>
<dbReference type="CDD" id="cd03789">
    <property type="entry name" value="GT9_LPS_heptosyltransferase"/>
    <property type="match status" value="1"/>
</dbReference>
<keyword evidence="1" id="KW-0328">Glycosyltransferase</keyword>
<dbReference type="InterPro" id="IPR051199">
    <property type="entry name" value="LPS_LOS_Heptosyltrfase"/>
</dbReference>
<dbReference type="GO" id="GO:0008713">
    <property type="term" value="F:ADP-heptose-lipopolysaccharide heptosyltransferase activity"/>
    <property type="evidence" value="ECO:0007669"/>
    <property type="project" value="TreeGrafter"/>
</dbReference>
<dbReference type="Proteomes" id="UP000004913">
    <property type="component" value="Unassembled WGS sequence"/>
</dbReference>
<reference evidence="3 4" key="1">
    <citation type="submission" date="2011-04" db="EMBL/GenBank/DDBJ databases">
        <title>The Genome Sequence of Dysgonomonas gadei ATCC BAA-286.</title>
        <authorList>
            <consortium name="The Broad Institute Genome Sequencing Platform"/>
            <person name="Earl A."/>
            <person name="Ward D."/>
            <person name="Feldgarden M."/>
            <person name="Gevers D."/>
            <person name="Pudlo N."/>
            <person name="Martens E."/>
            <person name="Allen-Vercoe E."/>
            <person name="Young S.K."/>
            <person name="Zeng Q."/>
            <person name="Gargeya S."/>
            <person name="Fitzgerald M."/>
            <person name="Haas B."/>
            <person name="Abouelleil A."/>
            <person name="Alvarado L."/>
            <person name="Arachchi H.M."/>
            <person name="Berlin A."/>
            <person name="Brown A."/>
            <person name="Chapman S.B."/>
            <person name="Chen Z."/>
            <person name="Dunbar C."/>
            <person name="Freedman E."/>
            <person name="Gearin G."/>
            <person name="Gellesch M."/>
            <person name="Goldberg J."/>
            <person name="Griggs A."/>
            <person name="Gujja S."/>
            <person name="Heiman D."/>
            <person name="Howarth C."/>
            <person name="Larson L."/>
            <person name="Lui A."/>
            <person name="MacDonald P.J.P."/>
            <person name="Mehta T."/>
            <person name="Montmayeur A."/>
            <person name="Murphy C."/>
            <person name="Neiman D."/>
            <person name="Pearson M."/>
            <person name="Priest M."/>
            <person name="Roberts A."/>
            <person name="Saif S."/>
            <person name="Shea T."/>
            <person name="Shenoy N."/>
            <person name="Sisk P."/>
            <person name="Stolte C."/>
            <person name="Sykes S."/>
            <person name="Yandava C."/>
            <person name="Wortman J."/>
            <person name="Nusbaum C."/>
            <person name="Birren B."/>
        </authorList>
    </citation>
    <scope>NUCLEOTIDE SEQUENCE [LARGE SCALE GENOMIC DNA]</scope>
    <source>
        <strain evidence="3 4">ATCC BAA-286</strain>
    </source>
</reference>
<dbReference type="PANTHER" id="PTHR30160">
    <property type="entry name" value="TETRAACYLDISACCHARIDE 4'-KINASE-RELATED"/>
    <property type="match status" value="1"/>
</dbReference>
<dbReference type="HOGENOM" id="CLU_065146_0_0_10"/>
<dbReference type="GO" id="GO:0009244">
    <property type="term" value="P:lipopolysaccharide core region biosynthetic process"/>
    <property type="evidence" value="ECO:0007669"/>
    <property type="project" value="TreeGrafter"/>
</dbReference>
<dbReference type="Pfam" id="PF01075">
    <property type="entry name" value="Glyco_transf_9"/>
    <property type="match status" value="1"/>
</dbReference>
<evidence type="ECO:0000313" key="3">
    <source>
        <dbReference type="EMBL" id="EGK01718.1"/>
    </source>
</evidence>
<protein>
    <recommendedName>
        <fullName evidence="5">ADP-heptose:LPS heptosyltransferase</fullName>
    </recommendedName>
</protein>
<dbReference type="SUPFAM" id="SSF53756">
    <property type="entry name" value="UDP-Glycosyltransferase/glycogen phosphorylase"/>
    <property type="match status" value="1"/>
</dbReference>
<evidence type="ECO:0000313" key="4">
    <source>
        <dbReference type="Proteomes" id="UP000004913"/>
    </source>
</evidence>
<keyword evidence="4" id="KW-1185">Reference proteome</keyword>
<dbReference type="AlphaFoldDB" id="F5IXP9"/>
<dbReference type="InterPro" id="IPR002201">
    <property type="entry name" value="Glyco_trans_9"/>
</dbReference>
<comment type="caution">
    <text evidence="3">The sequence shown here is derived from an EMBL/GenBank/DDBJ whole genome shotgun (WGS) entry which is preliminary data.</text>
</comment>
<evidence type="ECO:0000256" key="2">
    <source>
        <dbReference type="ARBA" id="ARBA00022679"/>
    </source>
</evidence>